<dbReference type="AlphaFoldDB" id="A0A6V6Y6I4"/>
<dbReference type="RefSeq" id="WP_180500574.1">
    <property type="nucleotide sequence ID" value="NZ_CAIJCS010000022.1"/>
</dbReference>
<reference evidence="1 2" key="1">
    <citation type="submission" date="2020-06" db="EMBL/GenBank/DDBJ databases">
        <authorList>
            <person name="Criscuolo A."/>
        </authorList>
    </citation>
    <scope>NUCLEOTIDE SEQUENCE [LARGE SCALE GENOMIC DNA]</scope>
    <source>
        <strain evidence="1">1804121828</strain>
    </source>
</reference>
<dbReference type="Proteomes" id="UP000586454">
    <property type="component" value="Unassembled WGS sequence"/>
</dbReference>
<name>A0A6V6Y6I4_9FIRM</name>
<proteinExistence type="predicted"/>
<keyword evidence="2" id="KW-1185">Reference proteome</keyword>
<evidence type="ECO:0000313" key="1">
    <source>
        <dbReference type="EMBL" id="CAC9934504.1"/>
    </source>
</evidence>
<organism evidence="1 2">
    <name type="scientific">Aedoeadaptatus nemausensis</name>
    <dbReference type="NCBI Taxonomy" id="2582829"/>
    <lineage>
        <taxon>Bacteria</taxon>
        <taxon>Bacillati</taxon>
        <taxon>Bacillota</taxon>
        <taxon>Tissierellia</taxon>
        <taxon>Tissierellales</taxon>
        <taxon>Peptoniphilaceae</taxon>
        <taxon>Aedoeadaptatus</taxon>
    </lineage>
</organism>
<gene>
    <name evidence="1" type="ORF">PEPNEM18_01409</name>
</gene>
<protein>
    <recommendedName>
        <fullName evidence="3">YCII-related domain-containing protein</fullName>
    </recommendedName>
</protein>
<accession>A0A6V6Y6I4</accession>
<comment type="caution">
    <text evidence="1">The sequence shown here is derived from an EMBL/GenBank/DDBJ whole genome shotgun (WGS) entry which is preliminary data.</text>
</comment>
<sequence length="100" mass="11648">MKYYVIEGKFKTFQFSLENEENSELRKEFENFLKKGMEDGHILIMGGRAHGVLGIGKGEHLDDMLQKFEEDPLTLADVVEYRMVEIEEPVISKTAEQFFK</sequence>
<evidence type="ECO:0000313" key="2">
    <source>
        <dbReference type="Proteomes" id="UP000586454"/>
    </source>
</evidence>
<dbReference type="EMBL" id="CAIJCS010000022">
    <property type="protein sequence ID" value="CAC9934504.1"/>
    <property type="molecule type" value="Genomic_DNA"/>
</dbReference>
<evidence type="ECO:0008006" key="3">
    <source>
        <dbReference type="Google" id="ProtNLM"/>
    </source>
</evidence>